<dbReference type="Proteomes" id="UP001055108">
    <property type="component" value="Unassembled WGS sequence"/>
</dbReference>
<name>A0AA37HM21_9HYPH</name>
<feature type="domain" description="Response regulatory" evidence="2">
    <location>
        <begin position="12"/>
        <end position="123"/>
    </location>
</feature>
<comment type="caution">
    <text evidence="3">The sequence shown here is derived from an EMBL/GenBank/DDBJ whole genome shotgun (WGS) entry which is preliminary data.</text>
</comment>
<dbReference type="RefSeq" id="WP_238301783.1">
    <property type="nucleotide sequence ID" value="NZ_BPQM01000027.1"/>
</dbReference>
<keyword evidence="1" id="KW-0597">Phosphoprotein</keyword>
<sequence>MVDVARSLTDRHVLVVEDDYFIMDELRQSFERSGATVLGPVGSIEEALALAEGSPRIDAAVLDINLHGEMAFPVADALRTRGIPIIFATGYGAATIPERFADAPHCEKPVEPEMIARLILAYEGDATAEATTAA</sequence>
<dbReference type="InterPro" id="IPR001789">
    <property type="entry name" value="Sig_transdc_resp-reg_receiver"/>
</dbReference>
<dbReference type="Gene3D" id="3.40.50.2300">
    <property type="match status" value="1"/>
</dbReference>
<evidence type="ECO:0000313" key="4">
    <source>
        <dbReference type="Proteomes" id="UP001055108"/>
    </source>
</evidence>
<dbReference type="InterPro" id="IPR011006">
    <property type="entry name" value="CheY-like_superfamily"/>
</dbReference>
<reference evidence="3" key="2">
    <citation type="submission" date="2021-08" db="EMBL/GenBank/DDBJ databases">
        <authorList>
            <person name="Tani A."/>
            <person name="Ola A."/>
            <person name="Ogura Y."/>
            <person name="Katsura K."/>
            <person name="Hayashi T."/>
        </authorList>
    </citation>
    <scope>NUCLEOTIDE SEQUENCE</scope>
    <source>
        <strain evidence="3">NBRC 103626</strain>
    </source>
</reference>
<evidence type="ECO:0000313" key="3">
    <source>
        <dbReference type="EMBL" id="GJD78055.1"/>
    </source>
</evidence>
<proteinExistence type="predicted"/>
<dbReference type="Pfam" id="PF00072">
    <property type="entry name" value="Response_reg"/>
    <property type="match status" value="1"/>
</dbReference>
<dbReference type="PROSITE" id="PS50110">
    <property type="entry name" value="RESPONSE_REGULATORY"/>
    <property type="match status" value="1"/>
</dbReference>
<reference evidence="3" key="1">
    <citation type="journal article" date="2016" name="Front. Microbiol.">
        <title>Genome Sequence of the Piezophilic, Mesophilic Sulfate-Reducing Bacterium Desulfovibrio indicus J2T.</title>
        <authorList>
            <person name="Cao J."/>
            <person name="Maignien L."/>
            <person name="Shao Z."/>
            <person name="Alain K."/>
            <person name="Jebbar M."/>
        </authorList>
    </citation>
    <scope>NUCLEOTIDE SEQUENCE</scope>
    <source>
        <strain evidence="3">NBRC 103626</strain>
    </source>
</reference>
<dbReference type="AlphaFoldDB" id="A0AA37HM21"/>
<dbReference type="GO" id="GO:0000160">
    <property type="term" value="P:phosphorelay signal transduction system"/>
    <property type="evidence" value="ECO:0007669"/>
    <property type="project" value="InterPro"/>
</dbReference>
<evidence type="ECO:0000259" key="2">
    <source>
        <dbReference type="PROSITE" id="PS50110"/>
    </source>
</evidence>
<dbReference type="SMART" id="SM00448">
    <property type="entry name" value="REC"/>
    <property type="match status" value="1"/>
</dbReference>
<protein>
    <recommendedName>
        <fullName evidence="2">Response regulatory domain-containing protein</fullName>
    </recommendedName>
</protein>
<dbReference type="EMBL" id="BPQM01000027">
    <property type="protein sequence ID" value="GJD78055.1"/>
    <property type="molecule type" value="Genomic_DNA"/>
</dbReference>
<accession>A0AA37HM21</accession>
<dbReference type="SUPFAM" id="SSF52172">
    <property type="entry name" value="CheY-like"/>
    <property type="match status" value="1"/>
</dbReference>
<evidence type="ECO:0000256" key="1">
    <source>
        <dbReference type="PROSITE-ProRule" id="PRU00169"/>
    </source>
</evidence>
<gene>
    <name evidence="3" type="ORF">NBEOAGPD_1267</name>
</gene>
<feature type="modified residue" description="4-aspartylphosphate" evidence="1">
    <location>
        <position position="63"/>
    </location>
</feature>
<organism evidence="3 4">
    <name type="scientific">Methylobacterium gregans</name>
    <dbReference type="NCBI Taxonomy" id="374424"/>
    <lineage>
        <taxon>Bacteria</taxon>
        <taxon>Pseudomonadati</taxon>
        <taxon>Pseudomonadota</taxon>
        <taxon>Alphaproteobacteria</taxon>
        <taxon>Hyphomicrobiales</taxon>
        <taxon>Methylobacteriaceae</taxon>
        <taxon>Methylobacterium</taxon>
    </lineage>
</organism>
<keyword evidence="4" id="KW-1185">Reference proteome</keyword>